<accession>A0ABX7EQT0</accession>
<reference evidence="1 2" key="1">
    <citation type="submission" date="2018-09" db="EMBL/GenBank/DDBJ databases">
        <title>Rhizobium sp. MAE2-X.</title>
        <authorList>
            <person name="Lee Y."/>
            <person name="Jeon C.O."/>
        </authorList>
    </citation>
    <scope>NUCLEOTIDE SEQUENCE [LARGE SCALE GENOMIC DNA]</scope>
    <source>
        <strain evidence="1 2">MAE2-X</strain>
    </source>
</reference>
<proteinExistence type="predicted"/>
<organism evidence="1 2">
    <name type="scientific">Rhizobium rosettiformans</name>
    <dbReference type="NCBI Taxonomy" id="1368430"/>
    <lineage>
        <taxon>Bacteria</taxon>
        <taxon>Pseudomonadati</taxon>
        <taxon>Pseudomonadota</taxon>
        <taxon>Alphaproteobacteria</taxon>
        <taxon>Hyphomicrobiales</taxon>
        <taxon>Rhizobiaceae</taxon>
        <taxon>Rhizobium/Agrobacterium group</taxon>
        <taxon>Rhizobium</taxon>
    </lineage>
</organism>
<keyword evidence="2" id="KW-1185">Reference proteome</keyword>
<evidence type="ECO:0000313" key="2">
    <source>
        <dbReference type="Proteomes" id="UP000596351"/>
    </source>
</evidence>
<name>A0ABX7EQT0_9HYPH</name>
<sequence>MGHHILKKAEGMSNTGKKIRMAQPVQQVVVDAGLLPKAPAQPVAAKGKGKPQAAASLTASPAAPVDGKQKINIVAPVAPQVAAMRQKLRQQSVQTQIARIDAAIEAGTVSAADAKTLVLTLAMKRLGAKEAAEKWYRSQKLEAFAGRTPAQMVRAGELKALVALMRAEGAQAKG</sequence>
<protein>
    <recommendedName>
        <fullName evidence="3">DUF2384 domain-containing protein</fullName>
    </recommendedName>
</protein>
<dbReference type="Proteomes" id="UP000596351">
    <property type="component" value="Chromosome"/>
</dbReference>
<evidence type="ECO:0008006" key="3">
    <source>
        <dbReference type="Google" id="ProtNLM"/>
    </source>
</evidence>
<dbReference type="EMBL" id="CP032405">
    <property type="protein sequence ID" value="QRF50700.1"/>
    <property type="molecule type" value="Genomic_DNA"/>
</dbReference>
<gene>
    <name evidence="1" type="ORF">D4A92_04200</name>
</gene>
<evidence type="ECO:0000313" key="1">
    <source>
        <dbReference type="EMBL" id="QRF50700.1"/>
    </source>
</evidence>